<evidence type="ECO:0000313" key="2">
    <source>
        <dbReference type="EMBL" id="MCG2618103.1"/>
    </source>
</evidence>
<dbReference type="InterPro" id="IPR036188">
    <property type="entry name" value="FAD/NAD-bd_sf"/>
</dbReference>
<dbReference type="RefSeq" id="WP_237877245.1">
    <property type="nucleotide sequence ID" value="NZ_JAKLTR010000033.1"/>
</dbReference>
<dbReference type="EMBL" id="JAKLTR010000033">
    <property type="protein sequence ID" value="MCG2618103.1"/>
    <property type="molecule type" value="Genomic_DNA"/>
</dbReference>
<dbReference type="Gene3D" id="3.30.9.10">
    <property type="entry name" value="D-Amino Acid Oxidase, subunit A, domain 2"/>
    <property type="match status" value="1"/>
</dbReference>
<sequence>MNTDFLIIGQGVCGTFLSYYLQKEGRSVIVIDDAKPDSPSRVAAGIINPVTGRRLVTVWMVDEVLPYAWKAYSELGTDLSVQAISQKNIIDFFPNPFMRDGFLQKIETGDQYVHAYPEQNHFNKFFHFEFGCGEIRPVYTAHLDKIIPAWRSVLSNAGYLREEQFDISQLEIEPDKIHYKGITASKIIFCDGAASFDNPYFNQLPFAPNKGEALVAEIPGLPDHNIYKKSLLLVPLAEKDMFWIGASYVWNFDDASPTQAFRDNTENAMKNWLKVPFRIVEHRSALRPATLERRPFVGTHPLHPSVGILNGMGTKGCSLGPYFAKQLTDHLVYDLPIAKDADVKRFEKVLSRK</sequence>
<dbReference type="Pfam" id="PF01266">
    <property type="entry name" value="DAO"/>
    <property type="match status" value="1"/>
</dbReference>
<dbReference type="Proteomes" id="UP001165367">
    <property type="component" value="Unassembled WGS sequence"/>
</dbReference>
<dbReference type="InterPro" id="IPR006076">
    <property type="entry name" value="FAD-dep_OxRdtase"/>
</dbReference>
<keyword evidence="3" id="KW-1185">Reference proteome</keyword>
<proteinExistence type="predicted"/>
<organism evidence="2 3">
    <name type="scientific">Terrimonas ginsenosidimutans</name>
    <dbReference type="NCBI Taxonomy" id="2908004"/>
    <lineage>
        <taxon>Bacteria</taxon>
        <taxon>Pseudomonadati</taxon>
        <taxon>Bacteroidota</taxon>
        <taxon>Chitinophagia</taxon>
        <taxon>Chitinophagales</taxon>
        <taxon>Chitinophagaceae</taxon>
        <taxon>Terrimonas</taxon>
    </lineage>
</organism>
<evidence type="ECO:0000259" key="1">
    <source>
        <dbReference type="Pfam" id="PF01266"/>
    </source>
</evidence>
<feature type="domain" description="FAD dependent oxidoreductase" evidence="1">
    <location>
        <begin position="181"/>
        <end position="329"/>
    </location>
</feature>
<gene>
    <name evidence="2" type="ORF">LZZ85_27620</name>
</gene>
<reference evidence="2" key="1">
    <citation type="submission" date="2022-01" db="EMBL/GenBank/DDBJ databases">
        <authorList>
            <person name="Jo J.-H."/>
            <person name="Im W.-T."/>
        </authorList>
    </citation>
    <scope>NUCLEOTIDE SEQUENCE</scope>
    <source>
        <strain evidence="2">NA20</strain>
    </source>
</reference>
<dbReference type="Gene3D" id="3.50.50.60">
    <property type="entry name" value="FAD/NAD(P)-binding domain"/>
    <property type="match status" value="2"/>
</dbReference>
<protein>
    <submittedName>
        <fullName evidence="2">FAD-binding oxidoreductase</fullName>
    </submittedName>
</protein>
<accession>A0ABS9L0R8</accession>
<dbReference type="SUPFAM" id="SSF51971">
    <property type="entry name" value="Nucleotide-binding domain"/>
    <property type="match status" value="1"/>
</dbReference>
<comment type="caution">
    <text evidence="2">The sequence shown here is derived from an EMBL/GenBank/DDBJ whole genome shotgun (WGS) entry which is preliminary data.</text>
</comment>
<evidence type="ECO:0000313" key="3">
    <source>
        <dbReference type="Proteomes" id="UP001165367"/>
    </source>
</evidence>
<name>A0ABS9L0R8_9BACT</name>